<evidence type="ECO:0000313" key="1">
    <source>
        <dbReference type="EMBL" id="KAJ4163773.1"/>
    </source>
</evidence>
<organism evidence="1 2">
    <name type="scientific">Akanthomyces muscarius</name>
    <name type="common">Entomopathogenic fungus</name>
    <name type="synonym">Lecanicillium muscarium</name>
    <dbReference type="NCBI Taxonomy" id="2231603"/>
    <lineage>
        <taxon>Eukaryota</taxon>
        <taxon>Fungi</taxon>
        <taxon>Dikarya</taxon>
        <taxon>Ascomycota</taxon>
        <taxon>Pezizomycotina</taxon>
        <taxon>Sordariomycetes</taxon>
        <taxon>Hypocreomycetidae</taxon>
        <taxon>Hypocreales</taxon>
        <taxon>Cordycipitaceae</taxon>
        <taxon>Akanthomyces</taxon>
    </lineage>
</organism>
<dbReference type="EMBL" id="JAJHUN010000001">
    <property type="protein sequence ID" value="KAJ4163773.1"/>
    <property type="molecule type" value="Genomic_DNA"/>
</dbReference>
<dbReference type="AlphaFoldDB" id="A0A9W8QKS6"/>
<dbReference type="RefSeq" id="XP_056058688.1">
    <property type="nucleotide sequence ID" value="XM_056203206.1"/>
</dbReference>
<evidence type="ECO:0000313" key="2">
    <source>
        <dbReference type="Proteomes" id="UP001144673"/>
    </source>
</evidence>
<keyword evidence="2" id="KW-1185">Reference proteome</keyword>
<dbReference type="KEGG" id="amus:LMH87_005481"/>
<sequence length="70" mass="7142">MSNVSSVCHLVGLRCYPTPDLNANSSSVSSPSVVPPNLDALRLGHAPSPCRLLSLSHSFAPGAGTARTAV</sequence>
<comment type="caution">
    <text evidence="1">The sequence shown here is derived from an EMBL/GenBank/DDBJ whole genome shotgun (WGS) entry which is preliminary data.</text>
</comment>
<dbReference type="GeneID" id="80892640"/>
<proteinExistence type="predicted"/>
<gene>
    <name evidence="1" type="ORF">LMH87_005481</name>
</gene>
<name>A0A9W8QKS6_AKAMU</name>
<dbReference type="Proteomes" id="UP001144673">
    <property type="component" value="Chromosome 1"/>
</dbReference>
<protein>
    <submittedName>
        <fullName evidence="1">Uncharacterized protein</fullName>
    </submittedName>
</protein>
<accession>A0A9W8QKS6</accession>
<reference evidence="1" key="1">
    <citation type="journal article" date="2023" name="Access Microbiol">
        <title>De-novo genome assembly for Akanthomyces muscarius, a biocontrol agent of insect agricultural pests.</title>
        <authorList>
            <person name="Erdos Z."/>
            <person name="Studholme D.J."/>
            <person name="Raymond B."/>
            <person name="Sharma M."/>
        </authorList>
    </citation>
    <scope>NUCLEOTIDE SEQUENCE</scope>
    <source>
        <strain evidence="1">Ve6</strain>
    </source>
</reference>